<evidence type="ECO:0000313" key="5">
    <source>
        <dbReference type="Proteomes" id="UP000290572"/>
    </source>
</evidence>
<keyword evidence="3" id="KW-0732">Signal</keyword>
<feature type="region of interest" description="Disordered" evidence="1">
    <location>
        <begin position="100"/>
        <end position="122"/>
    </location>
</feature>
<feature type="transmembrane region" description="Helical" evidence="2">
    <location>
        <begin position="387"/>
        <end position="409"/>
    </location>
</feature>
<feature type="chain" id="PRO_5019720498" evidence="3">
    <location>
        <begin position="21"/>
        <end position="512"/>
    </location>
</feature>
<keyword evidence="2" id="KW-0472">Membrane</keyword>
<feature type="compositionally biased region" description="Low complexity" evidence="1">
    <location>
        <begin position="322"/>
        <end position="333"/>
    </location>
</feature>
<reference evidence="4 5" key="1">
    <citation type="submission" date="2018-03" db="EMBL/GenBank/DDBJ databases">
        <title>Draft genome sequence of Rohu Carp (Labeo rohita).</title>
        <authorList>
            <person name="Das P."/>
            <person name="Kushwaha B."/>
            <person name="Joshi C.G."/>
            <person name="Kumar D."/>
            <person name="Nagpure N.S."/>
            <person name="Sahoo L."/>
            <person name="Das S.P."/>
            <person name="Bit A."/>
            <person name="Patnaik S."/>
            <person name="Meher P.K."/>
            <person name="Jayasankar P."/>
            <person name="Koringa P.G."/>
            <person name="Patel N.V."/>
            <person name="Hinsu A.T."/>
            <person name="Kumar R."/>
            <person name="Pandey M."/>
            <person name="Agarwal S."/>
            <person name="Srivastava S."/>
            <person name="Singh M."/>
            <person name="Iquebal M.A."/>
            <person name="Jaiswal S."/>
            <person name="Angadi U.B."/>
            <person name="Kumar N."/>
            <person name="Raza M."/>
            <person name="Shah T.M."/>
            <person name="Rai A."/>
            <person name="Jena J.K."/>
        </authorList>
    </citation>
    <scope>NUCLEOTIDE SEQUENCE [LARGE SCALE GENOMIC DNA]</scope>
    <source>
        <strain evidence="4">DASCIFA01</strain>
        <tissue evidence="4">Testis</tissue>
    </source>
</reference>
<dbReference type="Proteomes" id="UP000290572">
    <property type="component" value="Unassembled WGS sequence"/>
</dbReference>
<evidence type="ECO:0000313" key="4">
    <source>
        <dbReference type="EMBL" id="RXN33698.1"/>
    </source>
</evidence>
<evidence type="ECO:0000256" key="2">
    <source>
        <dbReference type="SAM" id="Phobius"/>
    </source>
</evidence>
<feature type="compositionally biased region" description="Polar residues" evidence="1">
    <location>
        <begin position="298"/>
        <end position="314"/>
    </location>
</feature>
<keyword evidence="5" id="KW-1185">Reference proteome</keyword>
<comment type="caution">
    <text evidence="4">The sequence shown here is derived from an EMBL/GenBank/DDBJ whole genome shotgun (WGS) entry which is preliminary data.</text>
</comment>
<feature type="signal peptide" evidence="3">
    <location>
        <begin position="1"/>
        <end position="20"/>
    </location>
</feature>
<feature type="region of interest" description="Disordered" evidence="1">
    <location>
        <begin position="298"/>
        <end position="333"/>
    </location>
</feature>
<gene>
    <name evidence="4" type="ORF">ROHU_036031</name>
</gene>
<dbReference type="AlphaFoldDB" id="A0A498NPP5"/>
<dbReference type="STRING" id="84645.A0A498NPP5"/>
<evidence type="ECO:0000256" key="1">
    <source>
        <dbReference type="SAM" id="MobiDB-lite"/>
    </source>
</evidence>
<accession>A0A498NPP5</accession>
<proteinExistence type="predicted"/>
<feature type="region of interest" description="Disordered" evidence="1">
    <location>
        <begin position="458"/>
        <end position="481"/>
    </location>
</feature>
<keyword evidence="2" id="KW-1133">Transmembrane helix</keyword>
<feature type="compositionally biased region" description="Polar residues" evidence="1">
    <location>
        <begin position="103"/>
        <end position="122"/>
    </location>
</feature>
<protein>
    <submittedName>
        <fullName evidence="4">Flocculation FLO11-like protein</fullName>
    </submittedName>
</protein>
<organism evidence="4 5">
    <name type="scientific">Labeo rohita</name>
    <name type="common">Indian major carp</name>
    <name type="synonym">Cyprinus rohita</name>
    <dbReference type="NCBI Taxonomy" id="84645"/>
    <lineage>
        <taxon>Eukaryota</taxon>
        <taxon>Metazoa</taxon>
        <taxon>Chordata</taxon>
        <taxon>Craniata</taxon>
        <taxon>Vertebrata</taxon>
        <taxon>Euteleostomi</taxon>
        <taxon>Actinopterygii</taxon>
        <taxon>Neopterygii</taxon>
        <taxon>Teleostei</taxon>
        <taxon>Ostariophysi</taxon>
        <taxon>Cypriniformes</taxon>
        <taxon>Cyprinidae</taxon>
        <taxon>Labeoninae</taxon>
        <taxon>Labeonini</taxon>
        <taxon>Labeo</taxon>
    </lineage>
</organism>
<keyword evidence="2" id="KW-0812">Transmembrane</keyword>
<name>A0A498NPP5_LABRO</name>
<evidence type="ECO:0000256" key="3">
    <source>
        <dbReference type="SAM" id="SignalP"/>
    </source>
</evidence>
<dbReference type="EMBL" id="QBIY01011254">
    <property type="protein sequence ID" value="RXN33698.1"/>
    <property type="molecule type" value="Genomic_DNA"/>
</dbReference>
<sequence>MEMTLLSITVWFTHFLIASALYSDTLSPYTLSDYTETTLVTTATTKTNPEPTTLIYSTASSPLTASTTEDSKTNAPTEVYTQPNITSNVILTQETASLHEHNTSTPSQNGMTDDGESVSTAGDVTMSHADTSHTTVSSNFARLTPQRDDSNETGTMSSMSYNYDGSTVKTADIFSDPVNSVSTVPWRHSTENEDVKTKADEGNYETNSTQATFANMTEESRGTRGTEGSYGFTSEHREEHYNTSVNTTDVSATTETVSNEWSTLQSTDIPITTPGYTTEQGLMVTNASENHTSIGGVINSTTQQNTHGFTNSTPPMGRENRTGTGTPTPVGTTTSINISIITDVITDNSLNTTTVRTNKTDPENKVGHTCVNTSPEPHSRKSTLVCLITLFTLAMTATIFLGISIFLWVRLSVFKKKMRKEKGGRTSEKESLWADPKASVQDRVEFWYVNGSTLEADRKEKDRKRQERMKRRGREQDKEENSLWIQPRVTVDDITEFWYANRRTREERMRDT</sequence>